<reference evidence="2 3" key="1">
    <citation type="submission" date="2009-09" db="EMBL/GenBank/DDBJ databases">
        <authorList>
            <person name="Weinstock G."/>
            <person name="Sodergren E."/>
            <person name="Clifton S."/>
            <person name="Fulton L."/>
            <person name="Fulton B."/>
            <person name="Courtney L."/>
            <person name="Fronick C."/>
            <person name="Harrison M."/>
            <person name="Strong C."/>
            <person name="Farmer C."/>
            <person name="Delahaunty K."/>
            <person name="Markovic C."/>
            <person name="Hall O."/>
            <person name="Minx P."/>
            <person name="Tomlinson C."/>
            <person name="Mitreva M."/>
            <person name="Nelson J."/>
            <person name="Hou S."/>
            <person name="Wollam A."/>
            <person name="Pepin K.H."/>
            <person name="Johnson M."/>
            <person name="Bhonagiri V."/>
            <person name="Nash W.E."/>
            <person name="Warren W."/>
            <person name="Chinwalla A."/>
            <person name="Mardis E.R."/>
            <person name="Wilson R.K."/>
        </authorList>
    </citation>
    <scope>NUCLEOTIDE SEQUENCE [LARGE SCALE GENOMIC DNA]</scope>
    <source>
        <strain evidence="2 3">F0319</strain>
    </source>
</reference>
<dbReference type="HOGENOM" id="CLU_1785159_0_0_10"/>
<protein>
    <submittedName>
        <fullName evidence="2">Uncharacterized protein</fullName>
    </submittedName>
</protein>
<feature type="region of interest" description="Disordered" evidence="1">
    <location>
        <begin position="31"/>
        <end position="51"/>
    </location>
</feature>
<evidence type="ECO:0000313" key="3">
    <source>
        <dbReference type="Proteomes" id="UP000003327"/>
    </source>
</evidence>
<keyword evidence="3" id="KW-1185">Reference proteome</keyword>
<organism evidence="2 3">
    <name type="scientific">Prevotella veroralis F0319</name>
    <dbReference type="NCBI Taxonomy" id="649761"/>
    <lineage>
        <taxon>Bacteria</taxon>
        <taxon>Pseudomonadati</taxon>
        <taxon>Bacteroidota</taxon>
        <taxon>Bacteroidia</taxon>
        <taxon>Bacteroidales</taxon>
        <taxon>Prevotellaceae</taxon>
        <taxon>Prevotella</taxon>
    </lineage>
</organism>
<evidence type="ECO:0000313" key="2">
    <source>
        <dbReference type="EMBL" id="EEX19707.1"/>
    </source>
</evidence>
<accession>C9MM23</accession>
<dbReference type="STRING" id="649761.HMPREF0973_00652"/>
<comment type="caution">
    <text evidence="2">The sequence shown here is derived from an EMBL/GenBank/DDBJ whole genome shotgun (WGS) entry which is preliminary data.</text>
</comment>
<proteinExistence type="predicted"/>
<dbReference type="Proteomes" id="UP000003327">
    <property type="component" value="Unassembled WGS sequence"/>
</dbReference>
<name>C9MM23_9BACT</name>
<sequence length="145" mass="16533">MQGNALFILKKAFLYLKSMLTCRDRRPRLSAIAQPDKTLPQAPQKEGMSPNGMLFRDLQADRRGRLSLLYSLTFQLISGRNNPTQPPRRGGVPNGSRLGKGILNTKGAFLHIEETPSLNGRKAFLISRKRPLQMKMMFRYQFLIE</sequence>
<dbReference type="AlphaFoldDB" id="C9MM23"/>
<gene>
    <name evidence="2" type="ORF">HMPREF0973_00652</name>
</gene>
<evidence type="ECO:0000256" key="1">
    <source>
        <dbReference type="SAM" id="MobiDB-lite"/>
    </source>
</evidence>
<dbReference type="EMBL" id="ACVA01000013">
    <property type="protein sequence ID" value="EEX19707.1"/>
    <property type="molecule type" value="Genomic_DNA"/>
</dbReference>